<evidence type="ECO:0000256" key="3">
    <source>
        <dbReference type="SAM" id="MobiDB-lite"/>
    </source>
</evidence>
<keyword evidence="4" id="KW-1133">Transmembrane helix</keyword>
<keyword evidence="2" id="KW-1003">Cell membrane</keyword>
<protein>
    <recommendedName>
        <fullName evidence="1">Cell division protein ZipA</fullName>
    </recommendedName>
</protein>
<keyword evidence="1" id="KW-0131">Cell cycle</keyword>
<dbReference type="InterPro" id="IPR036765">
    <property type="entry name" value="ZipA_FtsZ-bd_C_sf"/>
</dbReference>
<keyword evidence="7" id="KW-1185">Reference proteome</keyword>
<comment type="similarity">
    <text evidence="1">Belongs to the ZipA family.</text>
</comment>
<feature type="transmembrane region" description="Helical" evidence="4">
    <location>
        <begin position="6"/>
        <end position="26"/>
    </location>
</feature>
<keyword evidence="2 4" id="KW-0472">Membrane</keyword>
<keyword evidence="2" id="KW-0997">Cell inner membrane</keyword>
<keyword evidence="2 4" id="KW-0812">Transmembrane</keyword>
<keyword evidence="1" id="KW-0132">Cell division</keyword>
<evidence type="ECO:0000256" key="2">
    <source>
        <dbReference type="RuleBase" id="RU003613"/>
    </source>
</evidence>
<accession>A0A7Z0LIM4</accession>
<comment type="function">
    <text evidence="1">Essential cell division protein that stabilizes the FtsZ protofilaments by cross-linking them and that serves as a cytoplasmic membrane anchor for the Z ring. Also required for the recruitment to the septal ring of downstream cell division proteins.</text>
</comment>
<evidence type="ECO:0000259" key="5">
    <source>
        <dbReference type="Pfam" id="PF04354"/>
    </source>
</evidence>
<gene>
    <name evidence="6" type="ORF">HZS81_02910</name>
</gene>
<proteinExistence type="inferred from homology"/>
<comment type="caution">
    <text evidence="6">The sequence shown here is derived from an EMBL/GenBank/DDBJ whole genome shotgun (WGS) entry which is preliminary data.</text>
</comment>
<dbReference type="Gene3D" id="3.30.1400.10">
    <property type="entry name" value="ZipA, C-terminal FtsZ-binding domain"/>
    <property type="match status" value="1"/>
</dbReference>
<dbReference type="SUPFAM" id="SSF64383">
    <property type="entry name" value="Cell-division protein ZipA, C-terminal domain"/>
    <property type="match status" value="1"/>
</dbReference>
<sequence>MLSTQLPILLAGIAIVLGLISLVLFYQVVIKPRRKQAPPTMPEETTAQPAEPAPAKPEKPAKSKKPMEQCLFVVFDAPSQAINTALGEILKEKNAFYEAELGAFHLPPGPKGYPLMVASATSPGTLPPLHKEGEHPPVQGVSILIRFLNARKVSRSPDDLIAFTHELAALGGRILDAKREPITDATLTEMRREGE</sequence>
<evidence type="ECO:0000256" key="1">
    <source>
        <dbReference type="RuleBase" id="RU003612"/>
    </source>
</evidence>
<comment type="subcellular location">
    <subcellularLocation>
        <location evidence="2">Cell inner membrane</location>
        <topology evidence="2">Single-pass type I membrane protein</topology>
    </subcellularLocation>
</comment>
<feature type="domain" description="ZipA C-terminal FtsZ-binding" evidence="5">
    <location>
        <begin position="94"/>
        <end position="192"/>
    </location>
</feature>
<dbReference type="GO" id="GO:0005886">
    <property type="term" value="C:plasma membrane"/>
    <property type="evidence" value="ECO:0007669"/>
    <property type="project" value="UniProtKB-SubCell"/>
</dbReference>
<evidence type="ECO:0000256" key="4">
    <source>
        <dbReference type="SAM" id="Phobius"/>
    </source>
</evidence>
<evidence type="ECO:0000313" key="7">
    <source>
        <dbReference type="Proteomes" id="UP000586119"/>
    </source>
</evidence>
<dbReference type="RefSeq" id="WP_179929069.1">
    <property type="nucleotide sequence ID" value="NZ_JACCDF010000002.1"/>
</dbReference>
<name>A0A7Z0LIM4_9GAMM</name>
<feature type="region of interest" description="Disordered" evidence="3">
    <location>
        <begin position="35"/>
        <end position="64"/>
    </location>
</feature>
<organism evidence="6 7">
    <name type="scientific">Vreelandella salicampi</name>
    <dbReference type="NCBI Taxonomy" id="1449798"/>
    <lineage>
        <taxon>Bacteria</taxon>
        <taxon>Pseudomonadati</taxon>
        <taxon>Pseudomonadota</taxon>
        <taxon>Gammaproteobacteria</taxon>
        <taxon>Oceanospirillales</taxon>
        <taxon>Halomonadaceae</taxon>
        <taxon>Vreelandella</taxon>
    </lineage>
</organism>
<reference evidence="6 7" key="1">
    <citation type="journal article" date="2015" name="Int. J. Syst. Evol. Microbiol.">
        <title>Halomonas salicampi sp. nov., a halotolerant and alkalitolerant bacterium isolated from a saltern soil.</title>
        <authorList>
            <person name="Lee J.C."/>
            <person name="Kim Y.S."/>
            <person name="Yun B.S."/>
            <person name="Whang K.S."/>
        </authorList>
    </citation>
    <scope>NUCLEOTIDE SEQUENCE [LARGE SCALE GENOMIC DNA]</scope>
    <source>
        <strain evidence="6 7">BH103</strain>
    </source>
</reference>
<dbReference type="AlphaFoldDB" id="A0A7Z0LIM4"/>
<evidence type="ECO:0000313" key="6">
    <source>
        <dbReference type="EMBL" id="NYS59716.1"/>
    </source>
</evidence>
<dbReference type="Proteomes" id="UP000586119">
    <property type="component" value="Unassembled WGS sequence"/>
</dbReference>
<dbReference type="Pfam" id="PF04354">
    <property type="entry name" value="ZipA_C"/>
    <property type="match status" value="1"/>
</dbReference>
<dbReference type="EMBL" id="JACCDF010000002">
    <property type="protein sequence ID" value="NYS59716.1"/>
    <property type="molecule type" value="Genomic_DNA"/>
</dbReference>
<dbReference type="InterPro" id="IPR007449">
    <property type="entry name" value="ZipA_FtsZ-bd_C"/>
</dbReference>
<dbReference type="GO" id="GO:0090529">
    <property type="term" value="P:cell septum assembly"/>
    <property type="evidence" value="ECO:0007669"/>
    <property type="project" value="InterPro"/>
</dbReference>